<dbReference type="RefSeq" id="WP_184661512.1">
    <property type="nucleotide sequence ID" value="NZ_CP031518.1"/>
</dbReference>
<reference evidence="8 9" key="1">
    <citation type="submission" date="2020-08" db="EMBL/GenBank/DDBJ databases">
        <title>Genomic Encyclopedia of Type Strains, Phase IV (KMG-IV): sequencing the most valuable type-strain genomes for metagenomic binning, comparative biology and taxonomic classification.</title>
        <authorList>
            <person name="Goeker M."/>
        </authorList>
    </citation>
    <scope>NUCLEOTIDE SEQUENCE [LARGE SCALE GENOMIC DNA]</scope>
    <source>
        <strain evidence="8 9">DSM 103462</strain>
    </source>
</reference>
<dbReference type="SMART" id="SM00640">
    <property type="entry name" value="Glyco_32"/>
    <property type="match status" value="1"/>
</dbReference>
<comment type="similarity">
    <text evidence="1 5">Belongs to the glycosyl hydrolase 32 family.</text>
</comment>
<dbReference type="GO" id="GO:0004564">
    <property type="term" value="F:beta-fructofuranosidase activity"/>
    <property type="evidence" value="ECO:0007669"/>
    <property type="project" value="UniProtKB-EC"/>
</dbReference>
<keyword evidence="9" id="KW-1185">Reference proteome</keyword>
<dbReference type="InterPro" id="IPR013189">
    <property type="entry name" value="Glyco_hydro_32_C"/>
</dbReference>
<dbReference type="InterPro" id="IPR018053">
    <property type="entry name" value="Glyco_hydro_32_AS"/>
</dbReference>
<dbReference type="EMBL" id="JACHFQ010000010">
    <property type="protein sequence ID" value="MBB5227354.1"/>
    <property type="molecule type" value="Genomic_DNA"/>
</dbReference>
<evidence type="ECO:0000256" key="4">
    <source>
        <dbReference type="ARBA" id="ARBA00023295"/>
    </source>
</evidence>
<feature type="domain" description="Glycosyl hydrolase family 32 N-terminal" evidence="6">
    <location>
        <begin position="28"/>
        <end position="337"/>
    </location>
</feature>
<evidence type="ECO:0000256" key="2">
    <source>
        <dbReference type="ARBA" id="ARBA00012758"/>
    </source>
</evidence>
<evidence type="ECO:0000259" key="6">
    <source>
        <dbReference type="Pfam" id="PF00251"/>
    </source>
</evidence>
<dbReference type="Gene3D" id="2.115.10.20">
    <property type="entry name" value="Glycosyl hydrolase domain, family 43"/>
    <property type="match status" value="1"/>
</dbReference>
<evidence type="ECO:0000256" key="5">
    <source>
        <dbReference type="RuleBase" id="RU362110"/>
    </source>
</evidence>
<dbReference type="InterPro" id="IPR013148">
    <property type="entry name" value="Glyco_hydro_32_N"/>
</dbReference>
<dbReference type="EC" id="3.2.1.26" evidence="2"/>
<dbReference type="PANTHER" id="PTHR43101:SF1">
    <property type="entry name" value="BETA-FRUCTOSIDASE"/>
    <property type="match status" value="1"/>
</dbReference>
<evidence type="ECO:0000313" key="8">
    <source>
        <dbReference type="EMBL" id="MBB5227354.1"/>
    </source>
</evidence>
<dbReference type="Gene3D" id="2.60.120.560">
    <property type="entry name" value="Exo-inulinase, domain 1"/>
    <property type="match status" value="1"/>
</dbReference>
<dbReference type="GO" id="GO:0005975">
    <property type="term" value="P:carbohydrate metabolic process"/>
    <property type="evidence" value="ECO:0007669"/>
    <property type="project" value="InterPro"/>
</dbReference>
<keyword evidence="3 5" id="KW-0378">Hydrolase</keyword>
<dbReference type="InterPro" id="IPR023296">
    <property type="entry name" value="Glyco_hydro_beta-prop_sf"/>
</dbReference>
<dbReference type="CDD" id="cd08996">
    <property type="entry name" value="GH32_FFase"/>
    <property type="match status" value="1"/>
</dbReference>
<proteinExistence type="inferred from homology"/>
<name>A0A7W8GBV5_9SPIR</name>
<evidence type="ECO:0000259" key="7">
    <source>
        <dbReference type="Pfam" id="PF08244"/>
    </source>
</evidence>
<evidence type="ECO:0000256" key="3">
    <source>
        <dbReference type="ARBA" id="ARBA00022801"/>
    </source>
</evidence>
<protein>
    <recommendedName>
        <fullName evidence="2">beta-fructofuranosidase</fullName>
        <ecNumber evidence="2">3.2.1.26</ecNumber>
    </recommendedName>
</protein>
<dbReference type="AlphaFoldDB" id="A0A7W8GBV5"/>
<keyword evidence="4 5" id="KW-0326">Glycosidase</keyword>
<dbReference type="Pfam" id="PF00251">
    <property type="entry name" value="Glyco_hydro_32N"/>
    <property type="match status" value="1"/>
</dbReference>
<dbReference type="PANTHER" id="PTHR43101">
    <property type="entry name" value="BETA-FRUCTOSIDASE"/>
    <property type="match status" value="1"/>
</dbReference>
<dbReference type="InterPro" id="IPR013320">
    <property type="entry name" value="ConA-like_dom_sf"/>
</dbReference>
<dbReference type="Proteomes" id="UP000518887">
    <property type="component" value="Unassembled WGS sequence"/>
</dbReference>
<dbReference type="InterPro" id="IPR051214">
    <property type="entry name" value="GH32_Enzymes"/>
</dbReference>
<accession>A0A7W8GBV5</accession>
<dbReference type="InterPro" id="IPR001362">
    <property type="entry name" value="Glyco_hydro_32"/>
</dbReference>
<dbReference type="Pfam" id="PF08244">
    <property type="entry name" value="Glyco_hydro_32C"/>
    <property type="match status" value="1"/>
</dbReference>
<sequence length="491" mass="55600">MSELLQKARNYESKAAASIAAKDRPAFHLTPLCGWMNDPNGFSYYDGKYHLFYQYNPYDIHWNTMHWGHAVSSDLLHWEYLPAALAPDESYDCNGCFSGSAIELSDKTHLLIYTGVKQHKLPDGSLRDAQVQCLAVGDGQNYRKYEKNPVIDASKLPEGASKADFRDPRIWQLSDGRFCCAVASRPSDGSGQILLYVSSNGFDWTFWTVLDSNKNRFGKMWECPDFFKLGEKYLLLVSPQDMLAEGEFNNGNGTLCLIGTFDEKTGKFCEEGKQIIDGGMDFYAPQSVQTPDGRRIMIGWLQNWDTCSIREAGSPWAGQMSVPREVFVKNGRMWQKPAVEFDNLRKDEVSFNNISMDSKQMSFDGVKGRVLDMEVNISPDADCYSCTIRLAEDKNFHTDLIYRIHEHTLTIDRRYSGTRRALMHTQVCKILNDSKDLNLRIVLDKNSVEVFLNGGEQAMTCAIYTPQEAEGISFIADGKACLDLKKYSLKV</sequence>
<dbReference type="PROSITE" id="PS00609">
    <property type="entry name" value="GLYCOSYL_HYDROL_F32"/>
    <property type="match status" value="1"/>
</dbReference>
<comment type="caution">
    <text evidence="8">The sequence shown here is derived from an EMBL/GenBank/DDBJ whole genome shotgun (WGS) entry which is preliminary data.</text>
</comment>
<dbReference type="SUPFAM" id="SSF75005">
    <property type="entry name" value="Arabinanase/levansucrase/invertase"/>
    <property type="match status" value="1"/>
</dbReference>
<gene>
    <name evidence="8" type="ORF">HNP76_002753</name>
</gene>
<dbReference type="SUPFAM" id="SSF49899">
    <property type="entry name" value="Concanavalin A-like lectins/glucanases"/>
    <property type="match status" value="1"/>
</dbReference>
<organism evidence="8 9">
    <name type="scientific">Treponema ruminis</name>
    <dbReference type="NCBI Taxonomy" id="744515"/>
    <lineage>
        <taxon>Bacteria</taxon>
        <taxon>Pseudomonadati</taxon>
        <taxon>Spirochaetota</taxon>
        <taxon>Spirochaetia</taxon>
        <taxon>Spirochaetales</taxon>
        <taxon>Treponemataceae</taxon>
        <taxon>Treponema</taxon>
    </lineage>
</organism>
<feature type="domain" description="Glycosyl hydrolase family 32 C-terminal" evidence="7">
    <location>
        <begin position="340"/>
        <end position="479"/>
    </location>
</feature>
<evidence type="ECO:0000313" key="9">
    <source>
        <dbReference type="Proteomes" id="UP000518887"/>
    </source>
</evidence>
<evidence type="ECO:0000256" key="1">
    <source>
        <dbReference type="ARBA" id="ARBA00009902"/>
    </source>
</evidence>